<keyword evidence="1" id="KW-0472">Membrane</keyword>
<evidence type="ECO:0000256" key="1">
    <source>
        <dbReference type="SAM" id="Phobius"/>
    </source>
</evidence>
<sequence>MHYSSSRYDRASTLPVEDEVGLRRMKTADSPERRTSGNLACVCTSTKVRVPLSTINVVNLVLCALILLVLGRFLYDWHLFKTTGKLPWISSILP</sequence>
<dbReference type="Proteomes" id="UP000653454">
    <property type="component" value="Unassembled WGS sequence"/>
</dbReference>
<evidence type="ECO:0000313" key="3">
    <source>
        <dbReference type="Proteomes" id="UP000653454"/>
    </source>
</evidence>
<dbReference type="EMBL" id="CAJHNJ030000007">
    <property type="protein sequence ID" value="CAG9102137.1"/>
    <property type="molecule type" value="Genomic_DNA"/>
</dbReference>
<keyword evidence="3" id="KW-1185">Reference proteome</keyword>
<keyword evidence="1" id="KW-1133">Transmembrane helix</keyword>
<protein>
    <submittedName>
        <fullName evidence="2">(diamondback moth) hypothetical protein</fullName>
    </submittedName>
</protein>
<accession>A0A8S4DHR3</accession>
<evidence type="ECO:0000313" key="2">
    <source>
        <dbReference type="EMBL" id="CAG9102137.1"/>
    </source>
</evidence>
<feature type="transmembrane region" description="Helical" evidence="1">
    <location>
        <begin position="57"/>
        <end position="75"/>
    </location>
</feature>
<reference evidence="2" key="1">
    <citation type="submission" date="2020-11" db="EMBL/GenBank/DDBJ databases">
        <authorList>
            <person name="Whiteford S."/>
        </authorList>
    </citation>
    <scope>NUCLEOTIDE SEQUENCE</scope>
</reference>
<keyword evidence="1" id="KW-0812">Transmembrane</keyword>
<gene>
    <name evidence="2" type="ORF">PLXY2_LOCUS2757</name>
</gene>
<organism evidence="2 3">
    <name type="scientific">Plutella xylostella</name>
    <name type="common">Diamondback moth</name>
    <name type="synonym">Plutella maculipennis</name>
    <dbReference type="NCBI Taxonomy" id="51655"/>
    <lineage>
        <taxon>Eukaryota</taxon>
        <taxon>Metazoa</taxon>
        <taxon>Ecdysozoa</taxon>
        <taxon>Arthropoda</taxon>
        <taxon>Hexapoda</taxon>
        <taxon>Insecta</taxon>
        <taxon>Pterygota</taxon>
        <taxon>Neoptera</taxon>
        <taxon>Endopterygota</taxon>
        <taxon>Lepidoptera</taxon>
        <taxon>Glossata</taxon>
        <taxon>Ditrysia</taxon>
        <taxon>Yponomeutoidea</taxon>
        <taxon>Plutellidae</taxon>
        <taxon>Plutella</taxon>
    </lineage>
</organism>
<name>A0A8S4DHR3_PLUXY</name>
<proteinExistence type="predicted"/>
<comment type="caution">
    <text evidence="2">The sequence shown here is derived from an EMBL/GenBank/DDBJ whole genome shotgun (WGS) entry which is preliminary data.</text>
</comment>
<dbReference type="AlphaFoldDB" id="A0A8S4DHR3"/>